<dbReference type="Proteomes" id="UP001285908">
    <property type="component" value="Unassembled WGS sequence"/>
</dbReference>
<sequence>MCHYGFLANGKSKGFGVKSARSWVFLCLARVSIHSVIIRAMVHDSRAQCNGIQNWSTGKLKQARKLVCLQPATAILKIEAK</sequence>
<evidence type="ECO:0000313" key="1">
    <source>
        <dbReference type="EMBL" id="KAK3499978.1"/>
    </source>
</evidence>
<protein>
    <submittedName>
        <fullName evidence="1">Uncharacterized protein</fullName>
    </submittedName>
</protein>
<accession>A0AAJ0IGP9</accession>
<keyword evidence="2" id="KW-1185">Reference proteome</keyword>
<organism evidence="1 2">
    <name type="scientific">Neurospora hispaniola</name>
    <dbReference type="NCBI Taxonomy" id="588809"/>
    <lineage>
        <taxon>Eukaryota</taxon>
        <taxon>Fungi</taxon>
        <taxon>Dikarya</taxon>
        <taxon>Ascomycota</taxon>
        <taxon>Pezizomycotina</taxon>
        <taxon>Sordariomycetes</taxon>
        <taxon>Sordariomycetidae</taxon>
        <taxon>Sordariales</taxon>
        <taxon>Sordariaceae</taxon>
        <taxon>Neurospora</taxon>
    </lineage>
</organism>
<proteinExistence type="predicted"/>
<name>A0AAJ0IGP9_9PEZI</name>
<dbReference type="EMBL" id="JAULSX010000001">
    <property type="protein sequence ID" value="KAK3499978.1"/>
    <property type="molecule type" value="Genomic_DNA"/>
</dbReference>
<dbReference type="RefSeq" id="XP_062697611.1">
    <property type="nucleotide sequence ID" value="XM_062836060.1"/>
</dbReference>
<dbReference type="AlphaFoldDB" id="A0AAJ0IGP9"/>
<gene>
    <name evidence="1" type="ORF">B0T23DRAFT_350723</name>
</gene>
<dbReference type="GeneID" id="87873682"/>
<reference evidence="1 2" key="1">
    <citation type="journal article" date="2023" name="Mol. Phylogenet. Evol.">
        <title>Genome-scale phylogeny and comparative genomics of the fungal order Sordariales.</title>
        <authorList>
            <person name="Hensen N."/>
            <person name="Bonometti L."/>
            <person name="Westerberg I."/>
            <person name="Brannstrom I.O."/>
            <person name="Guillou S."/>
            <person name="Cros-Aarteil S."/>
            <person name="Calhoun S."/>
            <person name="Haridas S."/>
            <person name="Kuo A."/>
            <person name="Mondo S."/>
            <person name="Pangilinan J."/>
            <person name="Riley R."/>
            <person name="LaButti K."/>
            <person name="Andreopoulos B."/>
            <person name="Lipzen A."/>
            <person name="Chen C."/>
            <person name="Yan M."/>
            <person name="Daum C."/>
            <person name="Ng V."/>
            <person name="Clum A."/>
            <person name="Steindorff A."/>
            <person name="Ohm R.A."/>
            <person name="Martin F."/>
            <person name="Silar P."/>
            <person name="Natvig D.O."/>
            <person name="Lalanne C."/>
            <person name="Gautier V."/>
            <person name="Ament-Velasquez S.L."/>
            <person name="Kruys A."/>
            <person name="Hutchinson M.I."/>
            <person name="Powell A.J."/>
            <person name="Barry K."/>
            <person name="Miller A.N."/>
            <person name="Grigoriev I.V."/>
            <person name="Debuchy R."/>
            <person name="Gladieux P."/>
            <person name="Hiltunen Thoren M."/>
            <person name="Johannesson H."/>
        </authorList>
    </citation>
    <scope>NUCLEOTIDE SEQUENCE [LARGE SCALE GENOMIC DNA]</scope>
    <source>
        <strain evidence="1 2">FGSC 10403</strain>
    </source>
</reference>
<comment type="caution">
    <text evidence="1">The sequence shown here is derived from an EMBL/GenBank/DDBJ whole genome shotgun (WGS) entry which is preliminary data.</text>
</comment>
<evidence type="ECO:0000313" key="2">
    <source>
        <dbReference type="Proteomes" id="UP001285908"/>
    </source>
</evidence>